<dbReference type="RefSeq" id="WP_072642770.1">
    <property type="nucleotide sequence ID" value="NZ_CP018236.1"/>
</dbReference>
<keyword evidence="2" id="KW-0614">Plasmid</keyword>
<gene>
    <name evidence="2" type="ORF">BMW22_41720</name>
</gene>
<dbReference type="CDD" id="cd10035">
    <property type="entry name" value="UDG_like"/>
    <property type="match status" value="1"/>
</dbReference>
<dbReference type="SUPFAM" id="SSF52141">
    <property type="entry name" value="Uracil-DNA glycosylase-like"/>
    <property type="match status" value="1"/>
</dbReference>
<dbReference type="EMBL" id="CP018236">
    <property type="protein sequence ID" value="API57778.1"/>
    <property type="molecule type" value="Genomic_DNA"/>
</dbReference>
<accession>A0A1L3ZQ60</accession>
<dbReference type="AlphaFoldDB" id="A0A1L3ZQ60"/>
<protein>
    <submittedName>
        <fullName evidence="2">Uracil-DNA glycosylase</fullName>
    </submittedName>
</protein>
<dbReference type="Pfam" id="PF03167">
    <property type="entry name" value="UDG"/>
    <property type="match status" value="1"/>
</dbReference>
<dbReference type="Gene3D" id="3.40.470.10">
    <property type="entry name" value="Uracil-DNA glycosylase-like domain"/>
    <property type="match status" value="1"/>
</dbReference>
<evidence type="ECO:0000313" key="2">
    <source>
        <dbReference type="EMBL" id="API57778.1"/>
    </source>
</evidence>
<name>A0A1L3ZQ60_RHILE</name>
<sequence length="226" mass="24581">MIGLSASSFVDRMAALTFDNAFNPYSDEDADHDLPGAAATRCDNLRKVIDASLGTGVDSMWIARDLGYRGGRRTGLALTDEVHLNAHAAMMGIDELVRSTGGPAVSERTAGVVWDMLAAVDRKVFLWNVFPLHPHDAGAPMSNRNHKRSERHATRFLMEWLVDALRPRQLVAIGRDAQTALADLGFDAACVRHPSYGGQPEFIQGVSSLYSLPTRSAGTAHQLQLI</sequence>
<evidence type="ECO:0000313" key="3">
    <source>
        <dbReference type="Proteomes" id="UP000183050"/>
    </source>
</evidence>
<organism evidence="2 3">
    <name type="scientific">Rhizobium leguminosarum</name>
    <dbReference type="NCBI Taxonomy" id="384"/>
    <lineage>
        <taxon>Bacteria</taxon>
        <taxon>Pseudomonadati</taxon>
        <taxon>Pseudomonadota</taxon>
        <taxon>Alphaproteobacteria</taxon>
        <taxon>Hyphomicrobiales</taxon>
        <taxon>Rhizobiaceae</taxon>
        <taxon>Rhizobium/Agrobacterium group</taxon>
        <taxon>Rhizobium</taxon>
    </lineage>
</organism>
<evidence type="ECO:0000259" key="1">
    <source>
        <dbReference type="Pfam" id="PF03167"/>
    </source>
</evidence>
<proteinExistence type="predicted"/>
<reference evidence="2 3" key="1">
    <citation type="submission" date="2016-11" db="EMBL/GenBank/DDBJ databases">
        <title>Rhizobium leguminosarum bv. viciae strain Vaf12 isolated from Vavilovia formosa root nodules from Russia, Dagestan.</title>
        <authorList>
            <person name="Kimeklis A."/>
        </authorList>
    </citation>
    <scope>NUCLEOTIDE SEQUENCE [LARGE SCALE GENOMIC DNA]</scope>
    <source>
        <strain evidence="2 3">Vaf-108</strain>
        <plasmid evidence="3">Plasmid unnamed8 sequence</plasmid>
    </source>
</reference>
<dbReference type="InterPro" id="IPR036895">
    <property type="entry name" value="Uracil-DNA_glycosylase-like_sf"/>
</dbReference>
<geneLocation type="plasmid" evidence="3">
    <name>unnamed8 sequence</name>
</geneLocation>
<dbReference type="InterPro" id="IPR005122">
    <property type="entry name" value="Uracil-DNA_glycosylase-like"/>
</dbReference>
<feature type="domain" description="Uracil-DNA glycosylase-like" evidence="1">
    <location>
        <begin position="113"/>
        <end position="196"/>
    </location>
</feature>
<dbReference type="Proteomes" id="UP000183050">
    <property type="component" value="Plasmid unnamed8"/>
</dbReference>